<proteinExistence type="predicted"/>
<organism evidence="1 2">
    <name type="scientific">Pedobacter psychrotolerans</name>
    <dbReference type="NCBI Taxonomy" id="1843235"/>
    <lineage>
        <taxon>Bacteria</taxon>
        <taxon>Pseudomonadati</taxon>
        <taxon>Bacteroidota</taxon>
        <taxon>Sphingobacteriia</taxon>
        <taxon>Sphingobacteriales</taxon>
        <taxon>Sphingobacteriaceae</taxon>
        <taxon>Pedobacter</taxon>
    </lineage>
</organism>
<gene>
    <name evidence="1" type="ORF">EV200_10939</name>
</gene>
<evidence type="ECO:0000313" key="2">
    <source>
        <dbReference type="Proteomes" id="UP000295684"/>
    </source>
</evidence>
<name>A0A4R2H3W4_9SPHI</name>
<protein>
    <submittedName>
        <fullName evidence="1">Uncharacterized protein</fullName>
    </submittedName>
</protein>
<dbReference type="AlphaFoldDB" id="A0A4R2H3W4"/>
<sequence>MFKLFVLLADEMFDANNIESDNFLIYIALSYFNYLHFKMFETSNFRTFVSRTKSSNFLYLL</sequence>
<comment type="caution">
    <text evidence="1">The sequence shown here is derived from an EMBL/GenBank/DDBJ whole genome shotgun (WGS) entry which is preliminary data.</text>
</comment>
<dbReference type="Proteomes" id="UP000295684">
    <property type="component" value="Unassembled WGS sequence"/>
</dbReference>
<accession>A0A4R2H3W4</accession>
<evidence type="ECO:0000313" key="1">
    <source>
        <dbReference type="EMBL" id="TCO19856.1"/>
    </source>
</evidence>
<reference evidence="1 2" key="1">
    <citation type="submission" date="2019-03" db="EMBL/GenBank/DDBJ databases">
        <title>Genomic Encyclopedia of Type Strains, Phase IV (KMG-IV): sequencing the most valuable type-strain genomes for metagenomic binning, comparative biology and taxonomic classification.</title>
        <authorList>
            <person name="Goeker M."/>
        </authorList>
    </citation>
    <scope>NUCLEOTIDE SEQUENCE [LARGE SCALE GENOMIC DNA]</scope>
    <source>
        <strain evidence="1 2">DSM 103236</strain>
    </source>
</reference>
<dbReference type="EMBL" id="SLWO01000009">
    <property type="protein sequence ID" value="TCO19856.1"/>
    <property type="molecule type" value="Genomic_DNA"/>
</dbReference>